<accession>A0A7I4BMR1</accession>
<dbReference type="GO" id="GO:0045892">
    <property type="term" value="P:negative regulation of DNA-templated transcription"/>
    <property type="evidence" value="ECO:0007669"/>
    <property type="project" value="InterPro"/>
</dbReference>
<dbReference type="InterPro" id="IPR038933">
    <property type="entry name" value="Ovate"/>
</dbReference>
<keyword evidence="9" id="KW-1185">Reference proteome</keyword>
<keyword evidence="5" id="KW-0539">Nucleus</keyword>
<feature type="compositionally biased region" description="Polar residues" evidence="6">
    <location>
        <begin position="691"/>
        <end position="703"/>
    </location>
</feature>
<feature type="region of interest" description="Disordered" evidence="6">
    <location>
        <begin position="678"/>
        <end position="710"/>
    </location>
</feature>
<proteinExistence type="predicted"/>
<protein>
    <recommendedName>
        <fullName evidence="7">OVATE domain-containing protein</fullName>
    </recommendedName>
</protein>
<keyword evidence="3" id="KW-0805">Transcription regulation</keyword>
<dbReference type="Proteomes" id="UP000006727">
    <property type="component" value="Chromosome 18"/>
</dbReference>
<evidence type="ECO:0000313" key="8">
    <source>
        <dbReference type="EnsemblPlants" id="Pp3c18_15340V3.8"/>
    </source>
</evidence>
<dbReference type="EMBL" id="ABEU02000018">
    <property type="status" value="NOT_ANNOTATED_CDS"/>
    <property type="molecule type" value="Genomic_DNA"/>
</dbReference>
<evidence type="ECO:0000259" key="7">
    <source>
        <dbReference type="PROSITE" id="PS51754"/>
    </source>
</evidence>
<dbReference type="NCBIfam" id="TIGR01568">
    <property type="entry name" value="A_thal_3678"/>
    <property type="match status" value="1"/>
</dbReference>
<organism evidence="8 9">
    <name type="scientific">Physcomitrium patens</name>
    <name type="common">Spreading-leaved earth moss</name>
    <name type="synonym">Physcomitrella patens</name>
    <dbReference type="NCBI Taxonomy" id="3218"/>
    <lineage>
        <taxon>Eukaryota</taxon>
        <taxon>Viridiplantae</taxon>
        <taxon>Streptophyta</taxon>
        <taxon>Embryophyta</taxon>
        <taxon>Bryophyta</taxon>
        <taxon>Bryophytina</taxon>
        <taxon>Bryopsida</taxon>
        <taxon>Funariidae</taxon>
        <taxon>Funariales</taxon>
        <taxon>Funariaceae</taxon>
        <taxon>Physcomitrium</taxon>
    </lineage>
</organism>
<feature type="region of interest" description="Disordered" evidence="6">
    <location>
        <begin position="242"/>
        <end position="264"/>
    </location>
</feature>
<reference evidence="8 9" key="1">
    <citation type="journal article" date="2008" name="Science">
        <title>The Physcomitrella genome reveals evolutionary insights into the conquest of land by plants.</title>
        <authorList>
            <person name="Rensing S."/>
            <person name="Lang D."/>
            <person name="Zimmer A."/>
            <person name="Terry A."/>
            <person name="Salamov A."/>
            <person name="Shapiro H."/>
            <person name="Nishiyama T."/>
            <person name="Perroud P.-F."/>
            <person name="Lindquist E."/>
            <person name="Kamisugi Y."/>
            <person name="Tanahashi T."/>
            <person name="Sakakibara K."/>
            <person name="Fujita T."/>
            <person name="Oishi K."/>
            <person name="Shin-I T."/>
            <person name="Kuroki Y."/>
            <person name="Toyoda A."/>
            <person name="Suzuki Y."/>
            <person name="Hashimoto A."/>
            <person name="Yamaguchi K."/>
            <person name="Sugano A."/>
            <person name="Kohara Y."/>
            <person name="Fujiyama A."/>
            <person name="Anterola A."/>
            <person name="Aoki S."/>
            <person name="Ashton N."/>
            <person name="Barbazuk W.B."/>
            <person name="Barker E."/>
            <person name="Bennetzen J."/>
            <person name="Bezanilla M."/>
            <person name="Blankenship R."/>
            <person name="Cho S.H."/>
            <person name="Dutcher S."/>
            <person name="Estelle M."/>
            <person name="Fawcett J.A."/>
            <person name="Gundlach H."/>
            <person name="Hanada K."/>
            <person name="Heyl A."/>
            <person name="Hicks K.A."/>
            <person name="Hugh J."/>
            <person name="Lohr M."/>
            <person name="Mayer K."/>
            <person name="Melkozernov A."/>
            <person name="Murata T."/>
            <person name="Nelson D."/>
            <person name="Pils B."/>
            <person name="Prigge M."/>
            <person name="Reiss B."/>
            <person name="Renner T."/>
            <person name="Rombauts S."/>
            <person name="Rushton P."/>
            <person name="Sanderfoot A."/>
            <person name="Schween G."/>
            <person name="Shiu S.-H."/>
            <person name="Stueber K."/>
            <person name="Theodoulou F.L."/>
            <person name="Tu H."/>
            <person name="Van de Peer Y."/>
            <person name="Verrier P.J."/>
            <person name="Waters E."/>
            <person name="Wood A."/>
            <person name="Yang L."/>
            <person name="Cove D."/>
            <person name="Cuming A."/>
            <person name="Hasebe M."/>
            <person name="Lucas S."/>
            <person name="Mishler D.B."/>
            <person name="Reski R."/>
            <person name="Grigoriev I."/>
            <person name="Quatrano R.S."/>
            <person name="Boore J.L."/>
        </authorList>
    </citation>
    <scope>NUCLEOTIDE SEQUENCE [LARGE SCALE GENOMIC DNA]</scope>
    <source>
        <strain evidence="8 9">cv. Gransden 2004</strain>
    </source>
</reference>
<evidence type="ECO:0000256" key="5">
    <source>
        <dbReference type="ARBA" id="ARBA00023242"/>
    </source>
</evidence>
<reference evidence="8" key="3">
    <citation type="submission" date="2020-12" db="UniProtKB">
        <authorList>
            <consortium name="EnsemblPlants"/>
        </authorList>
    </citation>
    <scope>IDENTIFICATION</scope>
</reference>
<dbReference type="Pfam" id="PF04844">
    <property type="entry name" value="Ovate"/>
    <property type="match status" value="1"/>
</dbReference>
<name>A0A7I4BMR1_PHYPA</name>
<dbReference type="Gramene" id="Pp3c18_15340V3.8">
    <property type="protein sequence ID" value="Pp3c18_15340V3.8"/>
    <property type="gene ID" value="Pp3c18_15340"/>
</dbReference>
<evidence type="ECO:0000256" key="6">
    <source>
        <dbReference type="SAM" id="MobiDB-lite"/>
    </source>
</evidence>
<keyword evidence="2" id="KW-0678">Repressor</keyword>
<reference evidence="8 9" key="2">
    <citation type="journal article" date="2018" name="Plant J.">
        <title>The Physcomitrella patens chromosome-scale assembly reveals moss genome structure and evolution.</title>
        <authorList>
            <person name="Lang D."/>
            <person name="Ullrich K.K."/>
            <person name="Murat F."/>
            <person name="Fuchs J."/>
            <person name="Jenkins J."/>
            <person name="Haas F.B."/>
            <person name="Piednoel M."/>
            <person name="Gundlach H."/>
            <person name="Van Bel M."/>
            <person name="Meyberg R."/>
            <person name="Vives C."/>
            <person name="Morata J."/>
            <person name="Symeonidi A."/>
            <person name="Hiss M."/>
            <person name="Muchero W."/>
            <person name="Kamisugi Y."/>
            <person name="Saleh O."/>
            <person name="Blanc G."/>
            <person name="Decker E.L."/>
            <person name="van Gessel N."/>
            <person name="Grimwood J."/>
            <person name="Hayes R.D."/>
            <person name="Graham S.W."/>
            <person name="Gunter L.E."/>
            <person name="McDaniel S.F."/>
            <person name="Hoernstein S.N.W."/>
            <person name="Larsson A."/>
            <person name="Li F.W."/>
            <person name="Perroud P.F."/>
            <person name="Phillips J."/>
            <person name="Ranjan P."/>
            <person name="Rokshar D.S."/>
            <person name="Rothfels C.J."/>
            <person name="Schneider L."/>
            <person name="Shu S."/>
            <person name="Stevenson D.W."/>
            <person name="Thummler F."/>
            <person name="Tillich M."/>
            <person name="Villarreal Aguilar J.C."/>
            <person name="Widiez T."/>
            <person name="Wong G.K."/>
            <person name="Wymore A."/>
            <person name="Zhang Y."/>
            <person name="Zimmer A.D."/>
            <person name="Quatrano R.S."/>
            <person name="Mayer K.F.X."/>
            <person name="Goodstein D."/>
            <person name="Casacuberta J.M."/>
            <person name="Vandepoele K."/>
            <person name="Reski R."/>
            <person name="Cuming A.C."/>
            <person name="Tuskan G.A."/>
            <person name="Maumus F."/>
            <person name="Salse J."/>
            <person name="Schmutz J."/>
            <person name="Rensing S.A."/>
        </authorList>
    </citation>
    <scope>NUCLEOTIDE SEQUENCE [LARGE SCALE GENOMIC DNA]</scope>
    <source>
        <strain evidence="8 9">cv. Gransden 2004</strain>
    </source>
</reference>
<dbReference type="GO" id="GO:0005634">
    <property type="term" value="C:nucleus"/>
    <property type="evidence" value="ECO:0007669"/>
    <property type="project" value="UniProtKB-SubCell"/>
</dbReference>
<dbReference type="InParanoid" id="A0A7I4BMR1"/>
<dbReference type="AlphaFoldDB" id="A0A7I4BMR1"/>
<feature type="domain" description="OVATE" evidence="7">
    <location>
        <begin position="721"/>
        <end position="780"/>
    </location>
</feature>
<evidence type="ECO:0000256" key="4">
    <source>
        <dbReference type="ARBA" id="ARBA00023163"/>
    </source>
</evidence>
<sequence length="787" mass="90054">MLPSLQTARVAVIWRNSYQYSDMAQRYQSPSAYLPSVMRRPELVWQQKLDTIPPTLQCRRWEGLPETAADFVILLRRHEFLKEIVHANSKEDVLDAESIELQILKDQVSNGTILSRRRCSLRTIQTRKNVKDESRKRMADVEKQKAHLLNRGSPQAWLIRFLRSVRRKPHRRLKDHVLGHSLESRVSKKVVENIYKNHENAFSRIEASPNLNVRVEKYNAFIASPKPEDSLLRAFSKSKSYVHPDEADDTDETPAKNRNNHGKSKSFSVFSSLGNLCCTTGEESFSKDSFSSEQVSSSRSRSGSRSPWFFPGYRSLSSRNREARHQSMEQLKKAELLQLDVSKELMCTEATNAEEISSKRHQKDGPWTVNDPRTWSMDLTMYGEVVKCLVDDVKLSPITNQKSATLENLMFEPEADEAPMILPHSEDEFENPDRVPPWNSSISSFSSSREFWKTEKNESSRNVAESNTALVPYNGGIGSVDIGNISVSQSLLRAKVFGAEMYRKQCQLEKKHEEETKKLLFSLDQALDQYNHKRIVEDDDLKVESPNFELYNSPVFESFLESSTKAWETNSFPLRIEGESKDLKTPDSVRELHCITLQSPDIVGNHQELMLDVEGERVTIPHGKAHQSNRYVNNSTPKMLSPSPSICEDRIHHPQGEDNTVLNFARLQIDELSCRKRQFNKPRRAHKQQKLKQTTFGAESSASPRPPIPAGNVAKESVAVVVESSYDPYGDFRASMIDMIIDQNIQQTSDMEELLQCYLALNEPDYHQVIVEVFSDVWHELFEGNSS</sequence>
<comment type="subcellular location">
    <subcellularLocation>
        <location evidence="1">Nucleus</location>
    </subcellularLocation>
</comment>
<keyword evidence="4" id="KW-0804">Transcription</keyword>
<evidence type="ECO:0000256" key="3">
    <source>
        <dbReference type="ARBA" id="ARBA00023015"/>
    </source>
</evidence>
<evidence type="ECO:0000313" key="9">
    <source>
        <dbReference type="Proteomes" id="UP000006727"/>
    </source>
</evidence>
<dbReference type="InterPro" id="IPR006458">
    <property type="entry name" value="Ovate_C"/>
</dbReference>
<evidence type="ECO:0000256" key="1">
    <source>
        <dbReference type="ARBA" id="ARBA00004123"/>
    </source>
</evidence>
<feature type="compositionally biased region" description="Basic residues" evidence="6">
    <location>
        <begin position="678"/>
        <end position="690"/>
    </location>
</feature>
<dbReference type="PANTHER" id="PTHR33057:SF70">
    <property type="entry name" value="TRANSCRIPTION REPRESSOR-RELATED"/>
    <property type="match status" value="1"/>
</dbReference>
<dbReference type="EnsemblPlants" id="Pp3c18_15340V3.8">
    <property type="protein sequence ID" value="Pp3c18_15340V3.8"/>
    <property type="gene ID" value="Pp3c18_15340"/>
</dbReference>
<evidence type="ECO:0000256" key="2">
    <source>
        <dbReference type="ARBA" id="ARBA00022491"/>
    </source>
</evidence>
<gene>
    <name evidence="8" type="primary">LOC112295002</name>
</gene>
<dbReference type="PROSITE" id="PS51754">
    <property type="entry name" value="OVATE"/>
    <property type="match status" value="1"/>
</dbReference>
<dbReference type="PANTHER" id="PTHR33057">
    <property type="entry name" value="TRANSCRIPTION REPRESSOR OFP7-RELATED"/>
    <property type="match status" value="1"/>
</dbReference>